<dbReference type="Proteomes" id="UP000319143">
    <property type="component" value="Unassembled WGS sequence"/>
</dbReference>
<organism evidence="7 8">
    <name type="scientific">Novipirellula artificiosorum</name>
    <dbReference type="NCBI Taxonomy" id="2528016"/>
    <lineage>
        <taxon>Bacteria</taxon>
        <taxon>Pseudomonadati</taxon>
        <taxon>Planctomycetota</taxon>
        <taxon>Planctomycetia</taxon>
        <taxon>Pirellulales</taxon>
        <taxon>Pirellulaceae</taxon>
        <taxon>Novipirellula</taxon>
    </lineage>
</organism>
<dbReference type="GO" id="GO:0008033">
    <property type="term" value="P:tRNA processing"/>
    <property type="evidence" value="ECO:0007669"/>
    <property type="project" value="UniProtKB-KW"/>
</dbReference>
<evidence type="ECO:0000256" key="5">
    <source>
        <dbReference type="ARBA" id="ARBA00034489"/>
    </source>
</evidence>
<dbReference type="GO" id="GO:0016432">
    <property type="term" value="F:tRNA-uridine aminocarboxypropyltransferase activity"/>
    <property type="evidence" value="ECO:0007669"/>
    <property type="project" value="UniProtKB-EC"/>
</dbReference>
<comment type="similarity">
    <text evidence="5">Belongs to the TDD superfamily. DTWD2 family.</text>
</comment>
<proteinExistence type="inferred from homology"/>
<dbReference type="PANTHER" id="PTHR21392">
    <property type="entry name" value="TRNA-URIDINE AMINOCARBOXYPROPYLTRANSFERASE 2"/>
    <property type="match status" value="1"/>
</dbReference>
<keyword evidence="8" id="KW-1185">Reference proteome</keyword>
<evidence type="ECO:0000256" key="2">
    <source>
        <dbReference type="ARBA" id="ARBA00022679"/>
    </source>
</evidence>
<dbReference type="Pfam" id="PF03942">
    <property type="entry name" value="DTW"/>
    <property type="match status" value="1"/>
</dbReference>
<feature type="domain" description="DTW" evidence="6">
    <location>
        <begin position="1"/>
        <end position="188"/>
    </location>
</feature>
<reference evidence="7 8" key="1">
    <citation type="submission" date="2019-02" db="EMBL/GenBank/DDBJ databases">
        <title>Deep-cultivation of Planctomycetes and their phenomic and genomic characterization uncovers novel biology.</title>
        <authorList>
            <person name="Wiegand S."/>
            <person name="Jogler M."/>
            <person name="Boedeker C."/>
            <person name="Pinto D."/>
            <person name="Vollmers J."/>
            <person name="Rivas-Marin E."/>
            <person name="Kohn T."/>
            <person name="Peeters S.H."/>
            <person name="Heuer A."/>
            <person name="Rast P."/>
            <person name="Oberbeckmann S."/>
            <person name="Bunk B."/>
            <person name="Jeske O."/>
            <person name="Meyerdierks A."/>
            <person name="Storesund J.E."/>
            <person name="Kallscheuer N."/>
            <person name="Luecker S."/>
            <person name="Lage O.M."/>
            <person name="Pohl T."/>
            <person name="Merkel B.J."/>
            <person name="Hornburger P."/>
            <person name="Mueller R.-W."/>
            <person name="Bruemmer F."/>
            <person name="Labrenz M."/>
            <person name="Spormann A.M."/>
            <person name="Op Den Camp H."/>
            <person name="Overmann J."/>
            <person name="Amann R."/>
            <person name="Jetten M.S.M."/>
            <person name="Mascher T."/>
            <person name="Medema M.H."/>
            <person name="Devos D.P."/>
            <person name="Kaster A.-K."/>
            <person name="Ovreas L."/>
            <person name="Rohde M."/>
            <person name="Galperin M.Y."/>
            <person name="Jogler C."/>
        </authorList>
    </citation>
    <scope>NUCLEOTIDE SEQUENCE [LARGE SCALE GENOMIC DNA]</scope>
    <source>
        <strain evidence="7 8">Poly41</strain>
    </source>
</reference>
<keyword evidence="4" id="KW-0819">tRNA processing</keyword>
<protein>
    <recommendedName>
        <fullName evidence="1">tRNA-uridine aminocarboxypropyltransferase</fullName>
        <ecNumber evidence="1">2.5.1.25</ecNumber>
    </recommendedName>
</protein>
<dbReference type="SMART" id="SM01144">
    <property type="entry name" value="DTW"/>
    <property type="match status" value="1"/>
</dbReference>
<evidence type="ECO:0000313" key="7">
    <source>
        <dbReference type="EMBL" id="TWU37092.1"/>
    </source>
</evidence>
<evidence type="ECO:0000313" key="8">
    <source>
        <dbReference type="Proteomes" id="UP000319143"/>
    </source>
</evidence>
<name>A0A5C6DKI0_9BACT</name>
<evidence type="ECO:0000256" key="3">
    <source>
        <dbReference type="ARBA" id="ARBA00022691"/>
    </source>
</evidence>
<dbReference type="AlphaFoldDB" id="A0A5C6DKI0"/>
<gene>
    <name evidence="7" type="ORF">Poly41_32190</name>
</gene>
<dbReference type="InterPro" id="IPR039262">
    <property type="entry name" value="DTWD2/TAPT"/>
</dbReference>
<evidence type="ECO:0000259" key="6">
    <source>
        <dbReference type="SMART" id="SM01144"/>
    </source>
</evidence>
<keyword evidence="3" id="KW-0949">S-adenosyl-L-methionine</keyword>
<dbReference type="RefSeq" id="WP_146527325.1">
    <property type="nucleotide sequence ID" value="NZ_SJPV01000005.1"/>
</dbReference>
<dbReference type="OrthoDB" id="268835at2"/>
<evidence type="ECO:0000256" key="4">
    <source>
        <dbReference type="ARBA" id="ARBA00022694"/>
    </source>
</evidence>
<accession>A0A5C6DKI0</accession>
<comment type="caution">
    <text evidence="7">The sequence shown here is derived from an EMBL/GenBank/DDBJ whole genome shotgun (WGS) entry which is preliminary data.</text>
</comment>
<dbReference type="PANTHER" id="PTHR21392:SF0">
    <property type="entry name" value="TRNA-URIDINE AMINOCARBOXYPROPYLTRANSFERASE 2"/>
    <property type="match status" value="1"/>
</dbReference>
<dbReference type="InterPro" id="IPR005636">
    <property type="entry name" value="DTW"/>
</dbReference>
<sequence length="393" mass="44292">MPSRCFQCFRPIQQCFCDQIPAITNRTEVLILQHRRERSHPFNTARIVNTALQRCSVLCEHNDELAKRLETMELSANVGLLYPGEGSMPLSGPDARDLPNQLVVVDGTWHHAKTLMRDVPRLQRLPRYQITPASPGRYRIRREPNDQALSTLEATVAALREIEPDTLGFDRLLNVFEQMIDQQIVHAPANWRQNRRRRRGSTNVPRSLCSNLGNVVVAYGEQERGPRKGEVDDGIKPRPVYWIAERLQSDETFACAIESKSLQDAKFAERLRLTDRQIDQAISLSEFRNQWKAFLRPSDTVVVYHQRTANLLRNAGAACPNLLLLKSIQIGSHPVSATLEQFLRDEGIGIDDGGTSRSSFRLANAIAFVKHVQASNPPLNEGPLKGGGKAIIR</sequence>
<keyword evidence="2" id="KW-0808">Transferase</keyword>
<dbReference type="EMBL" id="SJPV01000005">
    <property type="protein sequence ID" value="TWU37092.1"/>
    <property type="molecule type" value="Genomic_DNA"/>
</dbReference>
<dbReference type="EC" id="2.5.1.25" evidence="1"/>
<evidence type="ECO:0000256" key="1">
    <source>
        <dbReference type="ARBA" id="ARBA00012386"/>
    </source>
</evidence>